<reference evidence="1 2" key="1">
    <citation type="journal article" date="2019" name="Syst. Appl. Microbiol.">
        <title>Microvirga tunisiensis sp. nov., a root nodule symbiotic bacterium isolated from Lupinus micranthus and L. luteus grown in Northern Tunisia.</title>
        <authorList>
            <person name="Msaddak A."/>
            <person name="Rejili M."/>
            <person name="Duran D."/>
            <person name="Mars M."/>
            <person name="Palacios J.M."/>
            <person name="Ruiz-Argueso T."/>
            <person name="Rey L."/>
            <person name="Imperial J."/>
        </authorList>
    </citation>
    <scope>NUCLEOTIDE SEQUENCE [LARGE SCALE GENOMIC DNA]</scope>
    <source>
        <strain evidence="1 2">Lmie10</strain>
    </source>
</reference>
<dbReference type="AlphaFoldDB" id="A0A5N7MRN2"/>
<protein>
    <submittedName>
        <fullName evidence="1">Uncharacterized protein</fullName>
    </submittedName>
</protein>
<dbReference type="EMBL" id="VOSK01000170">
    <property type="protein sequence ID" value="MPR28764.1"/>
    <property type="molecule type" value="Genomic_DNA"/>
</dbReference>
<gene>
    <name evidence="1" type="ORF">FS320_27405</name>
</gene>
<organism evidence="1 2">
    <name type="scientific">Microvirga tunisiensis</name>
    <dbReference type="NCBI Taxonomy" id="2108360"/>
    <lineage>
        <taxon>Bacteria</taxon>
        <taxon>Pseudomonadati</taxon>
        <taxon>Pseudomonadota</taxon>
        <taxon>Alphaproteobacteria</taxon>
        <taxon>Hyphomicrobiales</taxon>
        <taxon>Methylobacteriaceae</taxon>
        <taxon>Microvirga</taxon>
    </lineage>
</organism>
<keyword evidence="2" id="KW-1185">Reference proteome</keyword>
<name>A0A5N7MRN2_9HYPH</name>
<comment type="caution">
    <text evidence="1">The sequence shown here is derived from an EMBL/GenBank/DDBJ whole genome shotgun (WGS) entry which is preliminary data.</text>
</comment>
<accession>A0A5N7MRN2</accession>
<evidence type="ECO:0000313" key="1">
    <source>
        <dbReference type="EMBL" id="MPR28764.1"/>
    </source>
</evidence>
<dbReference type="Proteomes" id="UP000403266">
    <property type="component" value="Unassembled WGS sequence"/>
</dbReference>
<dbReference type="RefSeq" id="WP_152715299.1">
    <property type="nucleotide sequence ID" value="NZ_VOSJ01000180.1"/>
</dbReference>
<proteinExistence type="predicted"/>
<evidence type="ECO:0000313" key="2">
    <source>
        <dbReference type="Proteomes" id="UP000403266"/>
    </source>
</evidence>
<sequence length="63" mass="6499">MTRKDLVAAYGRVGLAIAAFAFVAGVIAAPILPKFGSSAVAVSKPQDEPTFHPLLTPAGFKTN</sequence>